<keyword evidence="3" id="KW-1185">Reference proteome</keyword>
<protein>
    <recommendedName>
        <fullName evidence="4">CxC2-like cysteine cluster KDZ transposase-associated domain-containing protein</fullName>
    </recommendedName>
</protein>
<dbReference type="InterPro" id="IPR040521">
    <property type="entry name" value="KDZ"/>
</dbReference>
<feature type="compositionally biased region" description="Acidic residues" evidence="1">
    <location>
        <begin position="476"/>
        <end position="497"/>
    </location>
</feature>
<accession>A0A8H6TMM8</accession>
<dbReference type="Pfam" id="PF18758">
    <property type="entry name" value="KDZ"/>
    <property type="match status" value="1"/>
</dbReference>
<dbReference type="CDD" id="cd19757">
    <property type="entry name" value="Bbox1"/>
    <property type="match status" value="1"/>
</dbReference>
<evidence type="ECO:0000256" key="1">
    <source>
        <dbReference type="SAM" id="MobiDB-lite"/>
    </source>
</evidence>
<feature type="compositionally biased region" description="Basic and acidic residues" evidence="1">
    <location>
        <begin position="980"/>
        <end position="992"/>
    </location>
</feature>
<sequence>MAAKIRAAANKARKANAALSSVRQEIYMDELFQPESPDFFLDQTTHVSSSSRRKQMDATPIEIPSPMKKRARRRSISVIDTSVFSLQDDYYEMDFEAVDEAQVVKEKVFRPSDPALQDWTQQHRNQFLRTLLWHDGRGVEGTQLGALCTRCNVEGRAALYRCDDCLCQRLLCKECCVEAHGQLPFHAIQMVVTFEADRTRKNPYLAEMKGKTEAQVRLELQKREEEQEKQGRAQLRVHDVGPVGFLEFALAVERQQRRVKAQAALKKSRSTAQQINLGSARRKLNRDQQTLRTLQATFTPDALAKLNALALPETTIAEDVPLLLPSALATSWTASADPVAGLDPTRSELLSMEREIRSAQMGYALAYLRNHLHIRKRLRLNKELHVRHQAANTRAMTAYARNESQVSFFADLYQVAWFAILQIEGGDESKVGFSRLRREDIRYMDDPEVFSKKKEKARERDERLARRREQIRQEEGWSEDENQLELDEREDAEDPDEFFMKPSNTNVMSWIWRGTQAGGNEAAMAEAVRIEWCKAWARERRWTEEVDILEDETRRVLVSHEDWAADWEKRARRVPIGEIPESEAEGMVAYALKQAAIHRKLAKLRKRVTDILDEAGVPYSLEGYDIQFGLPVWHAAAHEVTCQMTNSLSYAVGVGRTDGEGIERLWAMLNPISFATKEMGEGNRHDAIEDKIDHLNFEKNIREGDVLARKLLIAVDKTLTSALRQEWQTRVTEWLADKSKPNPYTMDGGAEAGPSESKVAADLKEAEVAEARLQRGIGGPDTPTWHEVKNTQTLTAERSSQLEELRASFYKKLNAIEQQQSVYMAGVAVLRDSAEEREQAARQQRAKRAEREPPPPRRRIRLRGLFDVEAKLRRAQCGDALNKIRSLLFAKTHLIYQRNANATGQYASTRSSTLIGRVTDKITREWRKYQQSYSALLRLKGADYAPELQPLLQEDLNVRAEAETDDQARTRLGRVGSRPLRNEPARNEPTAKEARPVSWIWMAGPSDAKIRMHQSVRVQWSKRGRVGIGGGRKYACCGKR</sequence>
<evidence type="ECO:0000313" key="3">
    <source>
        <dbReference type="Proteomes" id="UP000613580"/>
    </source>
</evidence>
<dbReference type="PANTHER" id="PTHR33096">
    <property type="entry name" value="CXC2 DOMAIN-CONTAINING PROTEIN"/>
    <property type="match status" value="1"/>
</dbReference>
<dbReference type="Proteomes" id="UP000613580">
    <property type="component" value="Unassembled WGS sequence"/>
</dbReference>
<name>A0A8H6TMM8_MYCCL</name>
<dbReference type="EMBL" id="JACAZE010000003">
    <property type="protein sequence ID" value="KAF7319497.1"/>
    <property type="molecule type" value="Genomic_DNA"/>
</dbReference>
<proteinExistence type="predicted"/>
<dbReference type="PANTHER" id="PTHR33096:SF1">
    <property type="entry name" value="CXC1-LIKE CYSTEINE CLUSTER ASSOCIATED WITH KDZ TRANSPOSASES DOMAIN-CONTAINING PROTEIN"/>
    <property type="match status" value="1"/>
</dbReference>
<organism evidence="2 3">
    <name type="scientific">Mycena chlorophos</name>
    <name type="common">Agaric fungus</name>
    <name type="synonym">Agaricus chlorophos</name>
    <dbReference type="NCBI Taxonomy" id="658473"/>
    <lineage>
        <taxon>Eukaryota</taxon>
        <taxon>Fungi</taxon>
        <taxon>Dikarya</taxon>
        <taxon>Basidiomycota</taxon>
        <taxon>Agaricomycotina</taxon>
        <taxon>Agaricomycetes</taxon>
        <taxon>Agaricomycetidae</taxon>
        <taxon>Agaricales</taxon>
        <taxon>Marasmiineae</taxon>
        <taxon>Mycenaceae</taxon>
        <taxon>Mycena</taxon>
    </lineage>
</organism>
<feature type="region of interest" description="Disordered" evidence="1">
    <location>
        <begin position="962"/>
        <end position="992"/>
    </location>
</feature>
<feature type="region of interest" description="Disordered" evidence="1">
    <location>
        <begin position="835"/>
        <end position="857"/>
    </location>
</feature>
<gene>
    <name evidence="2" type="ORF">HMN09_00288600</name>
</gene>
<comment type="caution">
    <text evidence="2">The sequence shown here is derived from an EMBL/GenBank/DDBJ whole genome shotgun (WGS) entry which is preliminary data.</text>
</comment>
<evidence type="ECO:0000313" key="2">
    <source>
        <dbReference type="EMBL" id="KAF7319497.1"/>
    </source>
</evidence>
<feature type="region of interest" description="Disordered" evidence="1">
    <location>
        <begin position="469"/>
        <end position="499"/>
    </location>
</feature>
<dbReference type="OrthoDB" id="2804062at2759"/>
<dbReference type="AlphaFoldDB" id="A0A8H6TMM8"/>
<reference evidence="2" key="1">
    <citation type="submission" date="2020-05" db="EMBL/GenBank/DDBJ databases">
        <title>Mycena genomes resolve the evolution of fungal bioluminescence.</title>
        <authorList>
            <person name="Tsai I.J."/>
        </authorList>
    </citation>
    <scope>NUCLEOTIDE SEQUENCE</scope>
    <source>
        <strain evidence="2">110903Hualien_Pintung</strain>
    </source>
</reference>
<evidence type="ECO:0008006" key="4">
    <source>
        <dbReference type="Google" id="ProtNLM"/>
    </source>
</evidence>